<evidence type="ECO:0000313" key="6">
    <source>
        <dbReference type="EMBL" id="ERF71005.1"/>
    </source>
</evidence>
<sequence length="995" mass="111580">MSTTTPEEKKEETTAERGPDAWQKVENQFTSKRNSEYFDPCQEFASKSIRCLHRNGGDREMCTDYFQAYRDCKKEWALRAYVLAKQQDIGSTRRGRDEIVQLCNRSPAITDLDTIYQIQIALNDLGIEDDGGRRLWERAAAARPEDKDIAITWLDEAINRCDWQSAQKATMALRRSSPKERNYEFWSILMCYLLYQDQSVSEKEKNMFGALAYRLLAKAAEAVAQDKEELLSAGKAIKSPEELSLLVRVYLNTGHVREAKDLLMDSKTLGPQSAIFKLDHDLHRSLQLEVLRASEDWPAVLTELRSAVQEPSPENVQTSRMFDILLDAGEQKDNLNFLSEMRQILNDGLNVHSDSRDLKYGMIRLLQLQQAQDHCTADELLGACKQYFLSRCEQLSCFDELQSPLGVLEARYQQELIDYAGDHMKTNLELAAASIVPLLNVLKLEYCFLITPNMTAQPARDFGCKVVGAYRDLCITKRDSGEPGAQLAMLASMALLRGSQAVQEGIVDCNLQNASHLQAAFLLHYCLKRSRDSYPTLVVLTRLSTLLGAISISATCFKKLSIKNLQWENAGHLFLTRLSTIHPHRSKDMEGTFDPLQLLDLAMAANAKSVRSVRRLIMVGLNNKSYVNVMETIALRDDLKRSFSKQMSCIESARTKRLRDILDSEKESVLSGLFVDRRDFSFIPSFGHSSRKPFSHYLETGPRPKDGWLCVMKICGAIMDLLEEAYHEPQTIAPDNVQELASVIPNIPKLLKAFSAQLTNSEISNCNYQYHLGRALTLRLLYHQQQPPPAPESHKAEFDNAVESIQDWLNTTSEELKERPFNHSTVISMVGSPIAPTWEYLHSAFSTLESLQATTLFLAGQAKASKTKSKVKNPFTLPADQAKGIRELVEQVEKDMHHSARTMKGNLNASGVLGGMVDVVFGRSAENDGSTGGSHGQGQEEGKIGGGGGVTASFGKQLEKLPDAETVAEEFCGEVRQSWEDALDGVLSVRVKRYK</sequence>
<feature type="region of interest" description="Disordered" evidence="5">
    <location>
        <begin position="924"/>
        <end position="951"/>
    </location>
</feature>
<feature type="region of interest" description="Disordered" evidence="5">
    <location>
        <begin position="1"/>
        <end position="23"/>
    </location>
</feature>
<reference evidence="7" key="1">
    <citation type="journal article" date="2014" name="BMC Genomics">
        <title>Genome characteristics reveal the impact of lichenization on lichen-forming fungus Endocarpon pusillum Hedwig (Verrucariales, Ascomycota).</title>
        <authorList>
            <person name="Wang Y.-Y."/>
            <person name="Liu B."/>
            <person name="Zhang X.-Y."/>
            <person name="Zhou Q.-M."/>
            <person name="Zhang T."/>
            <person name="Li H."/>
            <person name="Yu Y.-F."/>
            <person name="Zhang X.-L."/>
            <person name="Hao X.-Y."/>
            <person name="Wang M."/>
            <person name="Wang L."/>
            <person name="Wei J.-C."/>
        </authorList>
    </citation>
    <scope>NUCLEOTIDE SEQUENCE [LARGE SCALE GENOMIC DNA]</scope>
    <source>
        <strain evidence="7">Z07020 / HMAS-L-300199</strain>
    </source>
</reference>
<protein>
    <submittedName>
        <fullName evidence="6">Uncharacterized protein</fullName>
    </submittedName>
</protein>
<name>U1HL50_ENDPU</name>
<feature type="compositionally biased region" description="Basic and acidic residues" evidence="5">
    <location>
        <begin position="1"/>
        <end position="19"/>
    </location>
</feature>
<dbReference type="PANTHER" id="PTHR46811:SF1">
    <property type="entry name" value="COILED-COIL-HELIX-COILED-COIL-HELIX DOMAIN-CONTAINING PROTEIN 7"/>
    <property type="match status" value="1"/>
</dbReference>
<evidence type="ECO:0000256" key="1">
    <source>
        <dbReference type="ARBA" id="ARBA00003875"/>
    </source>
</evidence>
<accession>U1HL50</accession>
<dbReference type="InterPro" id="IPR009069">
    <property type="entry name" value="Cys_alpha_HP_mot_SF"/>
</dbReference>
<dbReference type="OrthoDB" id="1874341at2759"/>
<dbReference type="eggNOG" id="KOG4618">
    <property type="taxonomic scope" value="Eukaryota"/>
</dbReference>
<dbReference type="RefSeq" id="XP_007803299.1">
    <property type="nucleotide sequence ID" value="XM_007805108.1"/>
</dbReference>
<dbReference type="EMBL" id="KE721267">
    <property type="protein sequence ID" value="ERF71005.1"/>
    <property type="molecule type" value="Genomic_DNA"/>
</dbReference>
<keyword evidence="7" id="KW-1185">Reference proteome</keyword>
<evidence type="ECO:0000256" key="2">
    <source>
        <dbReference type="ARBA" id="ARBA00004569"/>
    </source>
</evidence>
<dbReference type="SUPFAM" id="SSF47072">
    <property type="entry name" value="Cysteine alpha-hairpin motif"/>
    <property type="match status" value="1"/>
</dbReference>
<dbReference type="PROSITE" id="PS51808">
    <property type="entry name" value="CHCH"/>
    <property type="match status" value="1"/>
</dbReference>
<dbReference type="PANTHER" id="PTHR46811">
    <property type="entry name" value="COILED-COIL-HELIX-COILED-COIL-HELIX DOMAIN-CONTAINING PROTEIN 7"/>
    <property type="match status" value="1"/>
</dbReference>
<comment type="function">
    <text evidence="1">Required for the assembly of cytochrome c oxidase.</text>
</comment>
<dbReference type="InterPro" id="IPR051040">
    <property type="entry name" value="COX23"/>
</dbReference>
<organism evidence="6 7">
    <name type="scientific">Endocarpon pusillum (strain Z07020 / HMAS-L-300199)</name>
    <name type="common">Lichen-forming fungus</name>
    <dbReference type="NCBI Taxonomy" id="1263415"/>
    <lineage>
        <taxon>Eukaryota</taxon>
        <taxon>Fungi</taxon>
        <taxon>Dikarya</taxon>
        <taxon>Ascomycota</taxon>
        <taxon>Pezizomycotina</taxon>
        <taxon>Eurotiomycetes</taxon>
        <taxon>Chaetothyriomycetidae</taxon>
        <taxon>Verrucariales</taxon>
        <taxon>Verrucariaceae</taxon>
        <taxon>Endocarpon</taxon>
    </lineage>
</organism>
<dbReference type="Proteomes" id="UP000019373">
    <property type="component" value="Unassembled WGS sequence"/>
</dbReference>
<dbReference type="GO" id="GO:0033108">
    <property type="term" value="P:mitochondrial respiratory chain complex assembly"/>
    <property type="evidence" value="ECO:0007669"/>
    <property type="project" value="TreeGrafter"/>
</dbReference>
<comment type="subcellular location">
    <subcellularLocation>
        <location evidence="2">Mitochondrion intermembrane space</location>
    </subcellularLocation>
</comment>
<dbReference type="HOGENOM" id="CLU_013217_0_0_1"/>
<dbReference type="GO" id="GO:0005758">
    <property type="term" value="C:mitochondrial intermembrane space"/>
    <property type="evidence" value="ECO:0007669"/>
    <property type="project" value="UniProtKB-SubCell"/>
</dbReference>
<gene>
    <name evidence="6" type="ORF">EPUS_03284</name>
</gene>
<evidence type="ECO:0000313" key="7">
    <source>
        <dbReference type="Proteomes" id="UP000019373"/>
    </source>
</evidence>
<evidence type="ECO:0000256" key="5">
    <source>
        <dbReference type="SAM" id="MobiDB-lite"/>
    </source>
</evidence>
<evidence type="ECO:0000256" key="4">
    <source>
        <dbReference type="ARBA" id="ARBA00023157"/>
    </source>
</evidence>
<proteinExistence type="predicted"/>
<dbReference type="InterPro" id="IPR019183">
    <property type="entry name" value="NAA25_NatB_aux_su"/>
</dbReference>
<keyword evidence="4" id="KW-1015">Disulfide bond</keyword>
<evidence type="ECO:0000256" key="3">
    <source>
        <dbReference type="ARBA" id="ARBA00023128"/>
    </source>
</evidence>
<keyword evidence="3" id="KW-0496">Mitochondrion</keyword>
<dbReference type="OMA" id="RASDIWD"/>
<dbReference type="Pfam" id="PF09797">
    <property type="entry name" value="NatB_MDM20"/>
    <property type="match status" value="1"/>
</dbReference>
<dbReference type="AlphaFoldDB" id="U1HL50"/>
<dbReference type="GeneID" id="19238330"/>